<dbReference type="GO" id="GO:0005829">
    <property type="term" value="C:cytosol"/>
    <property type="evidence" value="ECO:0007669"/>
    <property type="project" value="GOC"/>
</dbReference>
<dbReference type="InterPro" id="IPR040314">
    <property type="entry name" value="DOP1"/>
</dbReference>
<dbReference type="InterPro" id="IPR007249">
    <property type="entry name" value="DOP1_N"/>
</dbReference>
<comment type="caution">
    <text evidence="5">The sequence shown here is derived from an EMBL/GenBank/DDBJ whole genome shotgun (WGS) entry which is preliminary data.</text>
</comment>
<evidence type="ECO:0000256" key="2">
    <source>
        <dbReference type="ARBA" id="ARBA00022927"/>
    </source>
</evidence>
<dbReference type="SUPFAM" id="SSF48371">
    <property type="entry name" value="ARM repeat"/>
    <property type="match status" value="1"/>
</dbReference>
<dbReference type="GO" id="GO:0015031">
    <property type="term" value="P:protein transport"/>
    <property type="evidence" value="ECO:0007669"/>
    <property type="project" value="UniProtKB-KW"/>
</dbReference>
<dbReference type="PANTHER" id="PTHR14042:SF24">
    <property type="entry name" value="PROTEIN DOPEY-1 HOMOLOG"/>
    <property type="match status" value="1"/>
</dbReference>
<gene>
    <name evidence="5" type="ORF">BSTOLATCC_MIC20850</name>
</gene>
<dbReference type="Proteomes" id="UP001162131">
    <property type="component" value="Unassembled WGS sequence"/>
</dbReference>
<protein>
    <recommendedName>
        <fullName evidence="4">DOP1 N-terminal domain-containing protein</fullName>
    </recommendedName>
</protein>
<evidence type="ECO:0000259" key="4">
    <source>
        <dbReference type="Pfam" id="PF04118"/>
    </source>
</evidence>
<evidence type="ECO:0000313" key="5">
    <source>
        <dbReference type="EMBL" id="CAG9318376.1"/>
    </source>
</evidence>
<dbReference type="GO" id="GO:0005768">
    <property type="term" value="C:endosome"/>
    <property type="evidence" value="ECO:0007669"/>
    <property type="project" value="TreeGrafter"/>
</dbReference>
<evidence type="ECO:0000313" key="6">
    <source>
        <dbReference type="Proteomes" id="UP001162131"/>
    </source>
</evidence>
<dbReference type="GO" id="GO:0006895">
    <property type="term" value="P:Golgi to endosome transport"/>
    <property type="evidence" value="ECO:0007669"/>
    <property type="project" value="InterPro"/>
</dbReference>
<sequence>MEEKYHKKVKNRLAKFEKSSKEWEWSDLMKWLQSLQQVVDSCKDFTLDEELTTTLATRLAQCLNPGLPQGLHSKTLEIYKSLLSTVQDQYFHLFCAGLFSFFQYCANKEQFLNLIDSVFIGKITKNKHILSGLICCLISGAEEKQEYFQKVAEILDRCANVMKYETHGILLWLLLKYKRHRLSALIYLSKRLDISIHRNLIVTAILEALTDSNMKVKRHAMDLIKSYFPLSSPNIELEHKVLLMEGSLLLMESKDHTLIRRLWEWAFPNEVDEKQTRIFINTLKTALERIFDCHHKLIQAGASDEVKLKSMKIVDVLIEDESMGDLILENIAMSYVGHIVEDEIWKVKDNFNNRVLLIFKDERTEVFWKSFKKLLLEHLEDRSGFCLKVLEFGTKYFDCPPDFAFLIVNAILYCLSNIENKRKAIKLCDVLNEYLESLPNEGGAKAVELYLNLAKQPQPDKNFLLQLGNYLCKLNMMGLNCWEIIKLSEDFIGCNSEMQLISLEILINMKYTHMTYAHLHILWRLLQSSSQDTAIKLLIKSYDHLKAVWNESLALQLLDGNIHLREKSIWLFITFWEKAAQSWPDEMQKILLDCNGVFIMIDFLTDESPIIRHTAKEWIIHAQCKVSCLIDPIFTIMFHPSTKRTNISLNSYRYSKLFDVNRVLDSLKKIISLIKFGEDAFIEAIKSTEISKYAKDCISLHEVNGETYLEVIIGGSLLFITSESEKNPIENKAIQEVACEILELLGKGVSCDIAYKILETSLSCLYYSIISKTFVLENQLLVVIQTALFNSEIESNPTFCTEILASSVFKDSILKRLNTENQYLRILWMKFITRVIGFMICYLPPHILTEYFESLLHSYVSIIVGTKNTILLSGLRSLVLQILEIDETVTIKAWCPAQVKEMLFKEFGCLFSLANSFLVEKDYKSTTRVLVQIGEELRSLFSPILHKYPKEFMASLFSFWVYHSKSMMKSYVHLPTFGKIIPFFHMKLDSFLEILLDSLELMSNGKGRKPQFYEGKELNMAHFFYICLEIYQSDSNLEVLEENIWIISISIIKLIINSTYKEMLVYLIYIFNSLSKFTKTYNPISDRRIGKELQDLIENLFEKIEEALNWDQEPLKLYYPEEISGNWKNIGALVLGAFSKVGLNAILLGWPEQYAEQRETGIMTKVSKRILSELDKYSCAIDAASSLLWVLINSGGERIFKSVLKTIIEFITSNGFFEALSVSPSAFKSWTKIISLASSFQNSSPVSNLLKVTFGKPQSDLCSALRNLLTASLLIYSGNKDDYAQFTQSLNEMIAEHIKYDKLIPACCLLIRVISLKFDNFLFKDIWIQIWPHFHATLISTIPQRNRLFSIFSILRLVDMFLATKLLQFQEIMCLYLFDVPEIELTEGVSNDFMPLLVKPFIKGFKAVAKRIRRVEDTAGVGIVLSRKMQTPWLEAENYEELEIMMKNLIQYCMLYNSEMSETDWDSIYEGIEYDFINVNSKLL</sequence>
<comment type="similarity">
    <text evidence="3">Belongs to the DOP1 family.</text>
</comment>
<keyword evidence="1" id="KW-0813">Transport</keyword>
<evidence type="ECO:0000256" key="1">
    <source>
        <dbReference type="ARBA" id="ARBA00022448"/>
    </source>
</evidence>
<proteinExistence type="inferred from homology"/>
<reference evidence="5" key="1">
    <citation type="submission" date="2021-09" db="EMBL/GenBank/DDBJ databases">
        <authorList>
            <consortium name="AG Swart"/>
            <person name="Singh M."/>
            <person name="Singh A."/>
            <person name="Seah K."/>
            <person name="Emmerich C."/>
        </authorList>
    </citation>
    <scope>NUCLEOTIDE SEQUENCE</scope>
    <source>
        <strain evidence="5">ATCC30299</strain>
    </source>
</reference>
<evidence type="ECO:0000256" key="3">
    <source>
        <dbReference type="ARBA" id="ARBA00046326"/>
    </source>
</evidence>
<feature type="domain" description="DOP1 N-terminal" evidence="4">
    <location>
        <begin position="3"/>
        <end position="267"/>
    </location>
</feature>
<accession>A0AAU9J214</accession>
<organism evidence="5 6">
    <name type="scientific">Blepharisma stoltei</name>
    <dbReference type="NCBI Taxonomy" id="1481888"/>
    <lineage>
        <taxon>Eukaryota</taxon>
        <taxon>Sar</taxon>
        <taxon>Alveolata</taxon>
        <taxon>Ciliophora</taxon>
        <taxon>Postciliodesmatophora</taxon>
        <taxon>Heterotrichea</taxon>
        <taxon>Heterotrichida</taxon>
        <taxon>Blepharismidae</taxon>
        <taxon>Blepharisma</taxon>
    </lineage>
</organism>
<keyword evidence="6" id="KW-1185">Reference proteome</keyword>
<dbReference type="InterPro" id="IPR016024">
    <property type="entry name" value="ARM-type_fold"/>
</dbReference>
<dbReference type="GO" id="GO:0005802">
    <property type="term" value="C:trans-Golgi network"/>
    <property type="evidence" value="ECO:0007669"/>
    <property type="project" value="TreeGrafter"/>
</dbReference>
<dbReference type="Pfam" id="PF04118">
    <property type="entry name" value="Dopey_N"/>
    <property type="match status" value="1"/>
</dbReference>
<name>A0AAU9J214_9CILI</name>
<dbReference type="PANTHER" id="PTHR14042">
    <property type="entry name" value="DOPEY-RELATED"/>
    <property type="match status" value="1"/>
</dbReference>
<keyword evidence="2" id="KW-0653">Protein transport</keyword>
<dbReference type="EMBL" id="CAJZBQ010000020">
    <property type="protein sequence ID" value="CAG9318376.1"/>
    <property type="molecule type" value="Genomic_DNA"/>
</dbReference>